<dbReference type="AlphaFoldDB" id="A0A521DU81"/>
<accession>A0A521DU81</accession>
<dbReference type="RefSeq" id="WP_142718587.1">
    <property type="nucleotide sequence ID" value="NZ_FXTC01000006.1"/>
</dbReference>
<feature type="signal peptide" evidence="1">
    <location>
        <begin position="1"/>
        <end position="29"/>
    </location>
</feature>
<name>A0A521DU81_9FLAO</name>
<evidence type="ECO:0000313" key="2">
    <source>
        <dbReference type="EMBL" id="SMO75195.1"/>
    </source>
</evidence>
<dbReference type="Proteomes" id="UP000316916">
    <property type="component" value="Unassembled WGS sequence"/>
</dbReference>
<dbReference type="EMBL" id="FXTC01000006">
    <property type="protein sequence ID" value="SMO75195.1"/>
    <property type="molecule type" value="Genomic_DNA"/>
</dbReference>
<proteinExistence type="predicted"/>
<keyword evidence="1" id="KW-0732">Signal</keyword>
<keyword evidence="3" id="KW-1185">Reference proteome</keyword>
<evidence type="ECO:0000256" key="1">
    <source>
        <dbReference type="SAM" id="SignalP"/>
    </source>
</evidence>
<protein>
    <submittedName>
        <fullName evidence="2">Uncharacterized protein</fullName>
    </submittedName>
</protein>
<organism evidence="2 3">
    <name type="scientific">Chryseobacterium rhizoplanae</name>
    <dbReference type="NCBI Taxonomy" id="1609531"/>
    <lineage>
        <taxon>Bacteria</taxon>
        <taxon>Pseudomonadati</taxon>
        <taxon>Bacteroidota</taxon>
        <taxon>Flavobacteriia</taxon>
        <taxon>Flavobacteriales</taxon>
        <taxon>Weeksellaceae</taxon>
        <taxon>Chryseobacterium group</taxon>
        <taxon>Chryseobacterium</taxon>
    </lineage>
</organism>
<evidence type="ECO:0000313" key="3">
    <source>
        <dbReference type="Proteomes" id="UP000316916"/>
    </source>
</evidence>
<feature type="chain" id="PRO_5022113822" evidence="1">
    <location>
        <begin position="30"/>
        <end position="440"/>
    </location>
</feature>
<sequence>MKNNFNYFKKYRRFYHFVFLFILPVLILASCSQDSLSEENTPTSQEGSGNLKKLGDITLQKNVIILNDESVASVSTQNSQGITFSHITPQVDSIKEGTVIVGTKVDGNNVNTILSKVTSVSRTNDKLAVQTSGAKLEELIYSGTISGIYDSSGKAPVNVDGKMVNYIPVENFVSEEVNHKILAIEAKNLNNQKMLTFNHFNFDKTFPLPTQNVGPVTVASDVNVKGGFTPKIDYTISFSAGHLSDFKVNFIMDDISLETLANIQATVGYTISATDYFNIPIAPIVLGPTGLILSPTISAGPYLGAGATGKVQARLFEIGGKANFLVGTSPDLNLDLIYKGGPNITKVEGDLTAEVGIEAKGAVGLLFVTVPIANSGLRGRVSALSSLGMQLIPEKKGTFDIKGKIQADMFYGFGISPLRYEGTFPLFKKEYSLYHKEIMW</sequence>
<gene>
    <name evidence="2" type="ORF">SAMN06265171_10697</name>
</gene>
<reference evidence="2 3" key="1">
    <citation type="submission" date="2017-05" db="EMBL/GenBank/DDBJ databases">
        <authorList>
            <person name="Varghese N."/>
            <person name="Submissions S."/>
        </authorList>
    </citation>
    <scope>NUCLEOTIDE SEQUENCE [LARGE SCALE GENOMIC DNA]</scope>
    <source>
        <strain evidence="2 3">DSM 29371</strain>
    </source>
</reference>
<dbReference type="PROSITE" id="PS51257">
    <property type="entry name" value="PROKAR_LIPOPROTEIN"/>
    <property type="match status" value="1"/>
</dbReference>